<dbReference type="PANTHER" id="PTHR23128:SF132">
    <property type="entry name" value="SERPENTINE RECEPTOR, CLASS E (EPSILON)-RELATED"/>
    <property type="match status" value="1"/>
</dbReference>
<keyword evidence="2" id="KW-0812">Transmembrane</keyword>
<reference evidence="3" key="1">
    <citation type="journal article" date="2013" name="Genetics">
        <title>The draft genome and transcriptome of Panagrellus redivivus are shaped by the harsh demands of a free-living lifestyle.</title>
        <authorList>
            <person name="Srinivasan J."/>
            <person name="Dillman A.R."/>
            <person name="Macchietto M.G."/>
            <person name="Heikkinen L."/>
            <person name="Lakso M."/>
            <person name="Fracchia K.M."/>
            <person name="Antoshechkin I."/>
            <person name="Mortazavi A."/>
            <person name="Wong G."/>
            <person name="Sternberg P.W."/>
        </authorList>
    </citation>
    <scope>NUCLEOTIDE SEQUENCE [LARGE SCALE GENOMIC DNA]</scope>
    <source>
        <strain evidence="3">MT8872</strain>
    </source>
</reference>
<dbReference type="GO" id="GO:0016020">
    <property type="term" value="C:membrane"/>
    <property type="evidence" value="ECO:0007669"/>
    <property type="project" value="InterPro"/>
</dbReference>
<evidence type="ECO:0000313" key="4">
    <source>
        <dbReference type="WBParaSite" id="Pan_g18649.t1"/>
    </source>
</evidence>
<protein>
    <submittedName>
        <fullName evidence="4">G_PROTEIN_RECEP_F1_2 domain-containing protein</fullName>
    </submittedName>
</protein>
<dbReference type="Pfam" id="PF03125">
    <property type="entry name" value="Sre"/>
    <property type="match status" value="1"/>
</dbReference>
<feature type="transmembrane region" description="Helical" evidence="2">
    <location>
        <begin position="91"/>
        <end position="114"/>
    </location>
</feature>
<organism evidence="3 4">
    <name type="scientific">Panagrellus redivivus</name>
    <name type="common">Microworm</name>
    <dbReference type="NCBI Taxonomy" id="6233"/>
    <lineage>
        <taxon>Eukaryota</taxon>
        <taxon>Metazoa</taxon>
        <taxon>Ecdysozoa</taxon>
        <taxon>Nematoda</taxon>
        <taxon>Chromadorea</taxon>
        <taxon>Rhabditida</taxon>
        <taxon>Tylenchina</taxon>
        <taxon>Panagrolaimomorpha</taxon>
        <taxon>Panagrolaimoidea</taxon>
        <taxon>Panagrolaimidae</taxon>
        <taxon>Panagrellus</taxon>
    </lineage>
</organism>
<name>A0A7E4VAN5_PANRE</name>
<dbReference type="PANTHER" id="PTHR23128">
    <property type="entry name" value="SERPENTINE RECEPTOR, CLASS E (EPSILON)-RELATED"/>
    <property type="match status" value="1"/>
</dbReference>
<accession>A0A7E4VAN5</accession>
<keyword evidence="2" id="KW-0472">Membrane</keyword>
<evidence type="ECO:0000313" key="3">
    <source>
        <dbReference type="Proteomes" id="UP000492821"/>
    </source>
</evidence>
<dbReference type="Proteomes" id="UP000492821">
    <property type="component" value="Unassembled WGS sequence"/>
</dbReference>
<keyword evidence="2" id="KW-1133">Transmembrane helix</keyword>
<comment type="similarity">
    <text evidence="1">Belongs to the nematode receptor-like protein sre family.</text>
</comment>
<keyword evidence="3" id="KW-1185">Reference proteome</keyword>
<dbReference type="InterPro" id="IPR004151">
    <property type="entry name" value="7TM_GPCR_serpentine_rcpt_Sre"/>
</dbReference>
<feature type="transmembrane region" description="Helical" evidence="2">
    <location>
        <begin position="54"/>
        <end position="79"/>
    </location>
</feature>
<sequence length="256" mass="29666">MHIDVNTVLRHKRQQFDIPSVTNSRDIVGTSATYPLVYIPRVDMTLVKVSPFRLFHDICYIIMLVLTIISVTCIVAVTFTRIRRRRFTYGLHFNITVMLSNLSYVYMILGPLAFVAMHSERDQNDIILVIAMSLRMMYIFVGAYTLPAIAVERIYATVYVRDYETNTRHYVAFTTLLILDVFCLCMTLTMVFTYHLIMVSIFNIVALAIFLSCMTKNVNHYNEHLKHLSQSSYSLSLRYQLIENIKVAKVSHPKLV</sequence>
<evidence type="ECO:0000256" key="1">
    <source>
        <dbReference type="ARBA" id="ARBA00006803"/>
    </source>
</evidence>
<dbReference type="AlphaFoldDB" id="A0A7E4VAN5"/>
<feature type="transmembrane region" description="Helical" evidence="2">
    <location>
        <begin position="196"/>
        <end position="214"/>
    </location>
</feature>
<evidence type="ECO:0000256" key="2">
    <source>
        <dbReference type="SAM" id="Phobius"/>
    </source>
</evidence>
<dbReference type="GO" id="GO:0007606">
    <property type="term" value="P:sensory perception of chemical stimulus"/>
    <property type="evidence" value="ECO:0007669"/>
    <property type="project" value="InterPro"/>
</dbReference>
<reference evidence="4" key="2">
    <citation type="submission" date="2020-10" db="UniProtKB">
        <authorList>
            <consortium name="WormBaseParasite"/>
        </authorList>
    </citation>
    <scope>IDENTIFICATION</scope>
</reference>
<feature type="transmembrane region" description="Helical" evidence="2">
    <location>
        <begin position="126"/>
        <end position="149"/>
    </location>
</feature>
<dbReference type="WBParaSite" id="Pan_g18649.t1">
    <property type="protein sequence ID" value="Pan_g18649.t1"/>
    <property type="gene ID" value="Pan_g18649"/>
</dbReference>
<proteinExistence type="inferred from homology"/>
<feature type="transmembrane region" description="Helical" evidence="2">
    <location>
        <begin position="170"/>
        <end position="190"/>
    </location>
</feature>